<evidence type="ECO:0000256" key="19">
    <source>
        <dbReference type="ARBA" id="ARBA00041069"/>
    </source>
</evidence>
<dbReference type="Gene3D" id="3.20.20.80">
    <property type="entry name" value="Glycosidases"/>
    <property type="match status" value="1"/>
</dbReference>
<dbReference type="InterPro" id="IPR008979">
    <property type="entry name" value="Galactose-bd-like_sf"/>
</dbReference>
<dbReference type="Proteomes" id="UP000031518">
    <property type="component" value="Unassembled WGS sequence"/>
</dbReference>
<keyword evidence="27" id="KW-1185">Reference proteome</keyword>
<feature type="domain" description="Glycoside hydrolase family 2 catalytic" evidence="22">
    <location>
        <begin position="350"/>
        <end position="505"/>
    </location>
</feature>
<dbReference type="InterPro" id="IPR006103">
    <property type="entry name" value="Glyco_hydro_2_cat"/>
</dbReference>
<dbReference type="RefSeq" id="WP_083437941.1">
    <property type="nucleotide sequence ID" value="NZ_CBXV010000009.1"/>
</dbReference>
<feature type="domain" description="Mannosidase Ig/CBM-like" evidence="24">
    <location>
        <begin position="686"/>
        <end position="775"/>
    </location>
</feature>
<evidence type="ECO:0000259" key="25">
    <source>
        <dbReference type="Pfam" id="PF22666"/>
    </source>
</evidence>
<evidence type="ECO:0000256" key="2">
    <source>
        <dbReference type="ARBA" id="ARBA00003150"/>
    </source>
</evidence>
<keyword evidence="16 26" id="KW-0326">Glycosidase</keyword>
<evidence type="ECO:0000256" key="6">
    <source>
        <dbReference type="ARBA" id="ARBA00011245"/>
    </source>
</evidence>
<evidence type="ECO:0000256" key="20">
    <source>
        <dbReference type="ARBA" id="ARBA00041614"/>
    </source>
</evidence>
<evidence type="ECO:0000256" key="15">
    <source>
        <dbReference type="ARBA" id="ARBA00023228"/>
    </source>
</evidence>
<comment type="subunit">
    <text evidence="7">Homodimer.</text>
</comment>
<dbReference type="InterPro" id="IPR041625">
    <property type="entry name" value="Beta-mannosidase_Ig"/>
</dbReference>
<evidence type="ECO:0000256" key="4">
    <source>
        <dbReference type="ARBA" id="ARBA00004613"/>
    </source>
</evidence>
<evidence type="ECO:0000256" key="5">
    <source>
        <dbReference type="ARBA" id="ARBA00004740"/>
    </source>
</evidence>
<dbReference type="GO" id="GO:0005576">
    <property type="term" value="C:extracellular region"/>
    <property type="evidence" value="ECO:0007669"/>
    <property type="project" value="UniProtKB-SubCell"/>
</dbReference>
<dbReference type="InterPro" id="IPR036156">
    <property type="entry name" value="Beta-gal/glucu_dom_sf"/>
</dbReference>
<dbReference type="SUPFAM" id="SSF51445">
    <property type="entry name" value="(Trans)glycosidases"/>
    <property type="match status" value="1"/>
</dbReference>
<dbReference type="GO" id="GO:0005764">
    <property type="term" value="C:lysosome"/>
    <property type="evidence" value="ECO:0007669"/>
    <property type="project" value="UniProtKB-SubCell"/>
</dbReference>
<comment type="pathway">
    <text evidence="5">Glycan metabolism; N-glycan degradation.</text>
</comment>
<dbReference type="InterPro" id="IPR006102">
    <property type="entry name" value="Ig-like_GH2"/>
</dbReference>
<sequence length="859" mass="98919">MSSKPAKTNPLRPNVTTLAIVLSLACYAFVRTAPGAEKLTFTIHSGWQFREAGKGVWHPATVPGCVHTDLLANKLIDDPFYRDNERKLQWIGKTDWEYQTTFDVAPETLARQHVELVFEGLDTYATVTLNGEKILEADNMFRTWRVDVKRALKPGPNTLHVLFRSPINEVLPIMAKMNYQLPAVNDQGEKTSPFTRKAPYQYGWDWGPRFVTSGIWRPVRLEAWDGARIANLYLPLKGLDRDLARLAAEIEIVADTDMEATIILDDLTSKAIAARQKISLHAGSNLAKLDFTISRPALWWPNGMGPQNLYTFRVRLLSGDRLLDRAQTRTGIRTLELRQKPDQWGKSFEFVINGVPIFARGGNWIPADSFPTRITRERYRHLIESVRDANMNMLRVWGGGIYESDDFYELCDEMGIMLWQDFMFACSMYPGDQAFLENVRQEAIDQVKRLRNHPSIVLWCGNNEVETAWQHWGWKEKLPAKLWDDYLKIFHGILPEVCAKLDPSRPYWPSSPSSNLEDDPDSQRMGDVHYWAVWHAAAPFSEYEKQFPRFMSEYGFQSFPQIETVRAYTLSEDRNIESPVMMAHQKHPRGNQLIREYMLRDYPPPKDFDSFLYVSQVLQAEGIKIGAEHLRRIRPRNMGSLYWQIDDCWPVASWSSIDYFGRWKALHYYARRFYSPVLVSPHEEQGQIAIYIVSDRTTPVQGQLLVRLLDFDGNSLREMRQDVTIAPLASKVYLTVAKSDLLQGHDPKRVFVECELIANGKALSENQLFFSKPKELALPRPNITVETEMARDGFKIKLSTDKLARAVYLSLDGVEGRFSDNYFNLLPGKPVEVIFRPSQAVQLEDVRHRLRVRSLVEAF</sequence>
<dbReference type="InterPro" id="IPR050887">
    <property type="entry name" value="Beta-mannosidase_GH2"/>
</dbReference>
<evidence type="ECO:0000259" key="21">
    <source>
        <dbReference type="Pfam" id="PF00703"/>
    </source>
</evidence>
<evidence type="ECO:0000256" key="1">
    <source>
        <dbReference type="ARBA" id="ARBA00000829"/>
    </source>
</evidence>
<evidence type="ECO:0000256" key="7">
    <source>
        <dbReference type="ARBA" id="ARBA00011738"/>
    </source>
</evidence>
<dbReference type="SUPFAM" id="SSF49303">
    <property type="entry name" value="beta-Galactosidase/glucuronidase domain"/>
    <property type="match status" value="3"/>
</dbReference>
<evidence type="ECO:0000256" key="10">
    <source>
        <dbReference type="ARBA" id="ARBA00022525"/>
    </source>
</evidence>
<comment type="subunit">
    <text evidence="6">Monomer.</text>
</comment>
<dbReference type="OrthoDB" id="9801077at2"/>
<evidence type="ECO:0000256" key="13">
    <source>
        <dbReference type="ARBA" id="ARBA00023157"/>
    </source>
</evidence>
<dbReference type="PANTHER" id="PTHR43730">
    <property type="entry name" value="BETA-MANNOSIDASE"/>
    <property type="match status" value="1"/>
</dbReference>
<evidence type="ECO:0000256" key="14">
    <source>
        <dbReference type="ARBA" id="ARBA00023180"/>
    </source>
</evidence>
<dbReference type="Pfam" id="PF17786">
    <property type="entry name" value="Mannosidase_ig"/>
    <property type="match status" value="1"/>
</dbReference>
<dbReference type="AlphaFoldDB" id="A0A0B6X1G3"/>
<dbReference type="Gene3D" id="2.60.120.260">
    <property type="entry name" value="Galactose-binding domain-like"/>
    <property type="match status" value="1"/>
</dbReference>
<dbReference type="Gene3D" id="2.60.40.10">
    <property type="entry name" value="Immunoglobulins"/>
    <property type="match status" value="3"/>
</dbReference>
<evidence type="ECO:0000256" key="12">
    <source>
        <dbReference type="ARBA" id="ARBA00022801"/>
    </source>
</evidence>
<dbReference type="EMBL" id="CBXV010000009">
    <property type="protein sequence ID" value="CDM67131.1"/>
    <property type="molecule type" value="Genomic_DNA"/>
</dbReference>
<evidence type="ECO:0000259" key="23">
    <source>
        <dbReference type="Pfam" id="PF17753"/>
    </source>
</evidence>
<name>A0A0B6X1G3_9BACT</name>
<evidence type="ECO:0000256" key="18">
    <source>
        <dbReference type="ARBA" id="ARBA00038429"/>
    </source>
</evidence>
<proteinExistence type="inferred from homology"/>
<evidence type="ECO:0000256" key="17">
    <source>
        <dbReference type="ARBA" id="ARBA00032581"/>
    </source>
</evidence>
<dbReference type="InterPro" id="IPR017853">
    <property type="entry name" value="GH"/>
</dbReference>
<evidence type="ECO:0000256" key="3">
    <source>
        <dbReference type="ARBA" id="ARBA00004371"/>
    </source>
</evidence>
<dbReference type="InterPro" id="IPR041447">
    <property type="entry name" value="Mannosidase_ig"/>
</dbReference>
<keyword evidence="15" id="KW-0458">Lysosome</keyword>
<dbReference type="GO" id="GO:0006516">
    <property type="term" value="P:glycoprotein catabolic process"/>
    <property type="evidence" value="ECO:0007669"/>
    <property type="project" value="TreeGrafter"/>
</dbReference>
<comment type="function">
    <text evidence="2">Exoglycosidase that cleaves the single beta-linked mannose residue from the non-reducing end of all N-linked glycoprotein oligosaccharides.</text>
</comment>
<evidence type="ECO:0000313" key="26">
    <source>
        <dbReference type="EMBL" id="CDM67131.1"/>
    </source>
</evidence>
<dbReference type="SUPFAM" id="SSF49785">
    <property type="entry name" value="Galactose-binding domain-like"/>
    <property type="match status" value="1"/>
</dbReference>
<organism evidence="26 27">
    <name type="scientific">Pyrinomonas methylaliphatogenes</name>
    <dbReference type="NCBI Taxonomy" id="454194"/>
    <lineage>
        <taxon>Bacteria</taxon>
        <taxon>Pseudomonadati</taxon>
        <taxon>Acidobacteriota</taxon>
        <taxon>Blastocatellia</taxon>
        <taxon>Blastocatellales</taxon>
        <taxon>Pyrinomonadaceae</taxon>
        <taxon>Pyrinomonas</taxon>
    </lineage>
</organism>
<dbReference type="STRING" id="454194.PYK22_03180"/>
<accession>A0A0B6X1G3</accession>
<dbReference type="Pfam" id="PF02836">
    <property type="entry name" value="Glyco_hydro_2_C"/>
    <property type="match status" value="1"/>
</dbReference>
<comment type="catalytic activity">
    <reaction evidence="1">
        <text>Hydrolysis of terminal, non-reducing beta-D-mannose residues in beta-D-mannosides.</text>
        <dbReference type="EC" id="3.2.1.25"/>
    </reaction>
</comment>
<feature type="domain" description="Beta-mannosidase-like galactose-binding" evidence="25">
    <location>
        <begin position="47"/>
        <end position="217"/>
    </location>
</feature>
<dbReference type="GO" id="GO:0005975">
    <property type="term" value="P:carbohydrate metabolic process"/>
    <property type="evidence" value="ECO:0007669"/>
    <property type="project" value="InterPro"/>
</dbReference>
<dbReference type="Pfam" id="PF17753">
    <property type="entry name" value="Ig_mannosidase"/>
    <property type="match status" value="1"/>
</dbReference>
<evidence type="ECO:0000256" key="8">
    <source>
        <dbReference type="ARBA" id="ARBA00012754"/>
    </source>
</evidence>
<evidence type="ECO:0000256" key="16">
    <source>
        <dbReference type="ARBA" id="ARBA00023295"/>
    </source>
</evidence>
<keyword evidence="11" id="KW-0732">Signal</keyword>
<evidence type="ECO:0000259" key="24">
    <source>
        <dbReference type="Pfam" id="PF17786"/>
    </source>
</evidence>
<evidence type="ECO:0000256" key="9">
    <source>
        <dbReference type="ARBA" id="ARBA00015707"/>
    </source>
</evidence>
<dbReference type="InterPro" id="IPR054593">
    <property type="entry name" value="Beta-mannosidase-like_N2"/>
</dbReference>
<reference evidence="26 27" key="1">
    <citation type="submission" date="2013-12" db="EMBL/GenBank/DDBJ databases">
        <authorList>
            <person name="Stott M."/>
        </authorList>
    </citation>
    <scope>NUCLEOTIDE SEQUENCE [LARGE SCALE GENOMIC DNA]</scope>
    <source>
        <strain evidence="26 27">K22</strain>
    </source>
</reference>
<keyword evidence="13" id="KW-1015">Disulfide bond</keyword>
<dbReference type="GO" id="GO:0004567">
    <property type="term" value="F:beta-mannosidase activity"/>
    <property type="evidence" value="ECO:0007669"/>
    <property type="project" value="UniProtKB-EC"/>
</dbReference>
<dbReference type="Pfam" id="PF22666">
    <property type="entry name" value="Glyco_hydro_2_N2"/>
    <property type="match status" value="1"/>
</dbReference>
<keyword evidence="12 26" id="KW-0378">Hydrolase</keyword>
<dbReference type="Pfam" id="PF00703">
    <property type="entry name" value="Glyco_hydro_2"/>
    <property type="match status" value="1"/>
</dbReference>
<evidence type="ECO:0000313" key="27">
    <source>
        <dbReference type="Proteomes" id="UP000031518"/>
    </source>
</evidence>
<protein>
    <recommendedName>
        <fullName evidence="9">Beta-mannosidase</fullName>
        <ecNumber evidence="8">3.2.1.25</ecNumber>
    </recommendedName>
    <alternativeName>
        <fullName evidence="19">Beta-mannosidase B</fullName>
    </alternativeName>
    <alternativeName>
        <fullName evidence="17">Lysosomal beta A mannosidase</fullName>
    </alternativeName>
    <alternativeName>
        <fullName evidence="20">Mannanase B</fullName>
    </alternativeName>
</protein>
<dbReference type="FunFam" id="3.20.20.80:FF:000050">
    <property type="entry name" value="Beta-mannosidase B"/>
    <property type="match status" value="1"/>
</dbReference>
<feature type="domain" description="Glycoside hydrolase family 2 immunoglobulin-like beta-sandwich" evidence="21">
    <location>
        <begin position="229"/>
        <end position="333"/>
    </location>
</feature>
<dbReference type="PANTHER" id="PTHR43730:SF1">
    <property type="entry name" value="BETA-MANNOSIDASE"/>
    <property type="match status" value="1"/>
</dbReference>
<keyword evidence="10" id="KW-0964">Secreted</keyword>
<evidence type="ECO:0000259" key="22">
    <source>
        <dbReference type="Pfam" id="PF02836"/>
    </source>
</evidence>
<reference evidence="26 27" key="2">
    <citation type="submission" date="2015-01" db="EMBL/GenBank/DDBJ databases">
        <title>Complete genome sequence of Pyrinomonas methylaliphatogenes type strain K22T.</title>
        <authorList>
            <person name="Lee K.C.Y."/>
            <person name="Power J.F."/>
            <person name="Dunfield P.F."/>
            <person name="Morgan X.C."/>
            <person name="Huttenhower C."/>
            <person name="Stott M.B."/>
        </authorList>
    </citation>
    <scope>NUCLEOTIDE SEQUENCE [LARGE SCALE GENOMIC DNA]</scope>
    <source>
        <strain evidence="26 27">K22</strain>
    </source>
</reference>
<dbReference type="PROSITE" id="PS51257">
    <property type="entry name" value="PROKAR_LIPOPROTEIN"/>
    <property type="match status" value="1"/>
</dbReference>
<comment type="subcellular location">
    <subcellularLocation>
        <location evidence="3">Lysosome</location>
    </subcellularLocation>
    <subcellularLocation>
        <location evidence="4">Secreted</location>
    </subcellularLocation>
</comment>
<keyword evidence="14" id="KW-0325">Glycoprotein</keyword>
<dbReference type="InterPro" id="IPR013783">
    <property type="entry name" value="Ig-like_fold"/>
</dbReference>
<dbReference type="FunFam" id="2.60.120.260:FF:000060">
    <property type="entry name" value="Probable beta-mannosidase"/>
    <property type="match status" value="1"/>
</dbReference>
<comment type="similarity">
    <text evidence="18">Belongs to the glycosyl hydrolase 2 family. Beta-mannosidase B subfamily.</text>
</comment>
<evidence type="ECO:0000256" key="11">
    <source>
        <dbReference type="ARBA" id="ARBA00022729"/>
    </source>
</evidence>
<gene>
    <name evidence="26" type="ORF">PYK22_03180</name>
</gene>
<feature type="domain" description="Beta-mannosidase Ig-fold" evidence="23">
    <location>
        <begin position="778"/>
        <end position="857"/>
    </location>
</feature>
<dbReference type="EC" id="3.2.1.25" evidence="8"/>